<dbReference type="Gene3D" id="1.10.287.130">
    <property type="match status" value="1"/>
</dbReference>
<feature type="transmembrane region" description="Helical" evidence="13">
    <location>
        <begin position="301"/>
        <end position="325"/>
    </location>
</feature>
<feature type="transmembrane region" description="Helical" evidence="13">
    <location>
        <begin position="68"/>
        <end position="87"/>
    </location>
</feature>
<feature type="domain" description="Histidine kinase" evidence="14">
    <location>
        <begin position="696"/>
        <end position="915"/>
    </location>
</feature>
<dbReference type="CDD" id="cd10322">
    <property type="entry name" value="SLC5sbd"/>
    <property type="match status" value="1"/>
</dbReference>
<feature type="transmembrane region" description="Helical" evidence="13">
    <location>
        <begin position="173"/>
        <end position="194"/>
    </location>
</feature>
<feature type="transmembrane region" description="Helical" evidence="13">
    <location>
        <begin position="262"/>
        <end position="280"/>
    </location>
</feature>
<dbReference type="PANTHER" id="PTHR43711:SF30">
    <property type="entry name" value="HISTIDINE KINASE"/>
    <property type="match status" value="1"/>
</dbReference>
<dbReference type="InterPro" id="IPR003661">
    <property type="entry name" value="HisK_dim/P_dom"/>
</dbReference>
<keyword evidence="7 13" id="KW-0812">Transmembrane</keyword>
<keyword evidence="12" id="KW-0175">Coiled coil</keyword>
<dbReference type="InterPro" id="IPR004358">
    <property type="entry name" value="Sig_transdc_His_kin-like_C"/>
</dbReference>
<dbReference type="InterPro" id="IPR003594">
    <property type="entry name" value="HATPase_dom"/>
</dbReference>
<dbReference type="Pfam" id="PF02518">
    <property type="entry name" value="HATPase_c"/>
    <property type="match status" value="1"/>
</dbReference>
<evidence type="ECO:0000313" key="16">
    <source>
        <dbReference type="Proteomes" id="UP000614424"/>
    </source>
</evidence>
<dbReference type="Gene3D" id="1.20.1730.10">
    <property type="entry name" value="Sodium/glucose cotransporter"/>
    <property type="match status" value="1"/>
</dbReference>
<feature type="coiled-coil region" evidence="12">
    <location>
        <begin position="655"/>
        <end position="689"/>
    </location>
</feature>
<dbReference type="PROSITE" id="PS50283">
    <property type="entry name" value="NA_SOLUT_SYMP_3"/>
    <property type="match status" value="1"/>
</dbReference>
<evidence type="ECO:0000313" key="15">
    <source>
        <dbReference type="EMBL" id="MBC8317327.1"/>
    </source>
</evidence>
<keyword evidence="5" id="KW-0597">Phosphoprotein</keyword>
<evidence type="ECO:0000256" key="10">
    <source>
        <dbReference type="ARBA" id="ARBA00023012"/>
    </source>
</evidence>
<keyword evidence="11 13" id="KW-0472">Membrane</keyword>
<feature type="transmembrane region" description="Helical" evidence="13">
    <location>
        <begin position="424"/>
        <end position="451"/>
    </location>
</feature>
<dbReference type="GO" id="GO:0016020">
    <property type="term" value="C:membrane"/>
    <property type="evidence" value="ECO:0007669"/>
    <property type="project" value="UniProtKB-SubCell"/>
</dbReference>
<feature type="transmembrane region" description="Helical" evidence="13">
    <location>
        <begin position="6"/>
        <end position="25"/>
    </location>
</feature>
<feature type="transmembrane region" description="Helical" evidence="13">
    <location>
        <begin position="397"/>
        <end position="418"/>
    </location>
</feature>
<dbReference type="InterPro" id="IPR036890">
    <property type="entry name" value="HATPase_C_sf"/>
</dbReference>
<dbReference type="AlphaFoldDB" id="A0A8J6NDF9"/>
<feature type="transmembrane region" description="Helical" evidence="13">
    <location>
        <begin position="458"/>
        <end position="480"/>
    </location>
</feature>
<dbReference type="FunFam" id="1.10.287.130:FF:000001">
    <property type="entry name" value="Two-component sensor histidine kinase"/>
    <property type="match status" value="1"/>
</dbReference>
<comment type="similarity">
    <text evidence="3">Belongs to the sodium:solute symporter (SSF) (TC 2.A.21) family.</text>
</comment>
<evidence type="ECO:0000256" key="11">
    <source>
        <dbReference type="ARBA" id="ARBA00023136"/>
    </source>
</evidence>
<dbReference type="Proteomes" id="UP000614424">
    <property type="component" value="Unassembled WGS sequence"/>
</dbReference>
<comment type="caution">
    <text evidence="15">The sequence shown here is derived from an EMBL/GenBank/DDBJ whole genome shotgun (WGS) entry which is preliminary data.</text>
</comment>
<evidence type="ECO:0000256" key="9">
    <source>
        <dbReference type="ARBA" id="ARBA00022989"/>
    </source>
</evidence>
<evidence type="ECO:0000256" key="3">
    <source>
        <dbReference type="ARBA" id="ARBA00006434"/>
    </source>
</evidence>
<evidence type="ECO:0000256" key="6">
    <source>
        <dbReference type="ARBA" id="ARBA00022679"/>
    </source>
</evidence>
<dbReference type="Pfam" id="PF00512">
    <property type="entry name" value="HisKA"/>
    <property type="match status" value="1"/>
</dbReference>
<name>A0A8J6NDF9_9BACT</name>
<gene>
    <name evidence="15" type="ORF">H8E41_05435</name>
</gene>
<dbReference type="SMART" id="SM00388">
    <property type="entry name" value="HisKA"/>
    <property type="match status" value="1"/>
</dbReference>
<dbReference type="InterPro" id="IPR050736">
    <property type="entry name" value="Sensor_HK_Regulatory"/>
</dbReference>
<evidence type="ECO:0000256" key="13">
    <source>
        <dbReference type="SAM" id="Phobius"/>
    </source>
</evidence>
<feature type="transmembrane region" description="Helical" evidence="13">
    <location>
        <begin position="206"/>
        <end position="233"/>
    </location>
</feature>
<dbReference type="InterPro" id="IPR038377">
    <property type="entry name" value="Na/Glc_symporter_sf"/>
</dbReference>
<dbReference type="EC" id="2.7.13.3" evidence="4"/>
<evidence type="ECO:0000256" key="2">
    <source>
        <dbReference type="ARBA" id="ARBA00004141"/>
    </source>
</evidence>
<evidence type="ECO:0000256" key="7">
    <source>
        <dbReference type="ARBA" id="ARBA00022692"/>
    </source>
</evidence>
<comment type="catalytic activity">
    <reaction evidence="1">
        <text>ATP + protein L-histidine = ADP + protein N-phospho-L-histidine.</text>
        <dbReference type="EC" id="2.7.13.3"/>
    </reaction>
</comment>
<dbReference type="PROSITE" id="PS50109">
    <property type="entry name" value="HIS_KIN"/>
    <property type="match status" value="1"/>
</dbReference>
<dbReference type="GO" id="GO:0022857">
    <property type="term" value="F:transmembrane transporter activity"/>
    <property type="evidence" value="ECO:0007669"/>
    <property type="project" value="InterPro"/>
</dbReference>
<dbReference type="PRINTS" id="PR00344">
    <property type="entry name" value="BCTRLSENSOR"/>
</dbReference>
<evidence type="ECO:0000256" key="12">
    <source>
        <dbReference type="SAM" id="Coils"/>
    </source>
</evidence>
<feature type="transmembrane region" description="Helical" evidence="13">
    <location>
        <begin position="37"/>
        <end position="56"/>
    </location>
</feature>
<feature type="transmembrane region" description="Helical" evidence="13">
    <location>
        <begin position="115"/>
        <end position="134"/>
    </location>
</feature>
<feature type="transmembrane region" description="Helical" evidence="13">
    <location>
        <begin position="350"/>
        <end position="376"/>
    </location>
</feature>
<evidence type="ECO:0000256" key="4">
    <source>
        <dbReference type="ARBA" id="ARBA00012438"/>
    </source>
</evidence>
<dbReference type="CDD" id="cd00075">
    <property type="entry name" value="HATPase"/>
    <property type="match status" value="1"/>
</dbReference>
<dbReference type="InterPro" id="IPR005467">
    <property type="entry name" value="His_kinase_dom"/>
</dbReference>
<keyword evidence="9 13" id="KW-1133">Transmembrane helix</keyword>
<dbReference type="InterPro" id="IPR001734">
    <property type="entry name" value="Na/solute_symporter"/>
</dbReference>
<dbReference type="Gene3D" id="3.30.565.10">
    <property type="entry name" value="Histidine kinase-like ATPase, C-terminal domain"/>
    <property type="match status" value="1"/>
</dbReference>
<sequence length="917" mass="101272">MLQEWVILLVSFCYLGILFAIAYYGDKRADAGRSIISNPYIYTLSIAVYCTAWTFYGSVGRAATTGAGFLPIYLGPTLMAALWWFVLRKIIRIAKVHRITSIADFISSRYAKDPLIGGIVTIIAVVGILPYISLQLKAVSVSFNVLHTFQGKTHILPAADSVISNPYINTLSMWSGTALYVTLAMSVFAILFGTRHIDASERHEGMVAAVAFESVVKLVAFLVAGIFVSYYLFSGPTELIYDAVKSPELSKLMNLEALGGGYTNWFTLTFLSMMAIMFLPRQFHILVVENVNEEHVKKASWLFPLYLLAINLFVLPISFAGLLFFPDGSVDPDTFVLAVPLHTNQEFVALFVYLGGLSAATGMVIVATIALSTMVCNDLVMPVLLRIRFLQRSDLSSVLLPIRRGSILVILLLGYVFFRLIGESYALVTLGLVSFAAAAQFAPVILIGIYWKGASRRGAIAGLLAGFAVWTYTLLVPSFVKSGWIATSILESGPFGIELLGPYHLFGLNMFDPLTHSVFWSMLANVGLLVGVSLFDRQNAMERLQAAHFVDVFRHEDIDTGLWSGTTTVAELKGLVGRFIGVEQTDKAFSEYAAEHDFDVKTKALADANLVGFAERKLAGAIGSASARVMISSVVKGEEISIEGLMKILDETSQVIEYSHRLEEKSRELEKATAELRAANKRLTELDRLKDEFVSTVTHELRTPLTSVRAFSEILRDNPALPLEERQKFLDIIVKESERLTRLINQVLDLAKIESGSAEWTRECVDLNEVVEEASSSISQLFHENSIHLEEIVPEGAVFVMADRDRLIQVVINLMSNAVKFCEPGTGQVTIRLSTLPGKVRVEVVDNGPGIHPDEQERIFEKFHQLKGLRDEKPRGSGLGLTICHRIIKHHGGHIWVESKPGAGSKFIFELALAEKV</sequence>
<dbReference type="GO" id="GO:0000155">
    <property type="term" value="F:phosphorelay sensor kinase activity"/>
    <property type="evidence" value="ECO:0007669"/>
    <property type="project" value="InterPro"/>
</dbReference>
<dbReference type="SMART" id="SM00387">
    <property type="entry name" value="HATPase_c"/>
    <property type="match status" value="1"/>
</dbReference>
<evidence type="ECO:0000259" key="14">
    <source>
        <dbReference type="PROSITE" id="PS50109"/>
    </source>
</evidence>
<protein>
    <recommendedName>
        <fullName evidence="4">histidine kinase</fullName>
        <ecNumber evidence="4">2.7.13.3</ecNumber>
    </recommendedName>
</protein>
<proteinExistence type="inferred from homology"/>
<dbReference type="SUPFAM" id="SSF47384">
    <property type="entry name" value="Homodimeric domain of signal transducing histidine kinase"/>
    <property type="match status" value="1"/>
</dbReference>
<evidence type="ECO:0000256" key="5">
    <source>
        <dbReference type="ARBA" id="ARBA00022553"/>
    </source>
</evidence>
<dbReference type="EMBL" id="JACNJZ010000082">
    <property type="protein sequence ID" value="MBC8317327.1"/>
    <property type="molecule type" value="Genomic_DNA"/>
</dbReference>
<keyword evidence="10" id="KW-0902">Two-component regulatory system</keyword>
<dbReference type="InterPro" id="IPR036097">
    <property type="entry name" value="HisK_dim/P_sf"/>
</dbReference>
<reference evidence="15 16" key="1">
    <citation type="submission" date="2020-08" db="EMBL/GenBank/DDBJ databases">
        <title>Bridging the membrane lipid divide: bacteria of the FCB group superphylum have the potential to synthesize archaeal ether lipids.</title>
        <authorList>
            <person name="Villanueva L."/>
            <person name="Von Meijenfeldt F.A.B."/>
            <person name="Westbye A.B."/>
            <person name="Yadav S."/>
            <person name="Hopmans E.C."/>
            <person name="Dutilh B.E."/>
            <person name="Sinninghe Damste J.S."/>
        </authorList>
    </citation>
    <scope>NUCLEOTIDE SEQUENCE [LARGE SCALE GENOMIC DNA]</scope>
    <source>
        <strain evidence="15">NIOZ-UU47</strain>
    </source>
</reference>
<dbReference type="PANTHER" id="PTHR43711">
    <property type="entry name" value="TWO-COMPONENT HISTIDINE KINASE"/>
    <property type="match status" value="1"/>
</dbReference>
<accession>A0A8J6NDF9</accession>
<comment type="subcellular location">
    <subcellularLocation>
        <location evidence="2">Membrane</location>
        <topology evidence="2">Multi-pass membrane protein</topology>
    </subcellularLocation>
</comment>
<dbReference type="FunFam" id="3.30.565.10:FF:000006">
    <property type="entry name" value="Sensor histidine kinase WalK"/>
    <property type="match status" value="1"/>
</dbReference>
<keyword evidence="8 15" id="KW-0418">Kinase</keyword>
<evidence type="ECO:0000256" key="8">
    <source>
        <dbReference type="ARBA" id="ARBA00022777"/>
    </source>
</evidence>
<feature type="transmembrane region" description="Helical" evidence="13">
    <location>
        <begin position="518"/>
        <end position="535"/>
    </location>
</feature>
<dbReference type="CDD" id="cd00082">
    <property type="entry name" value="HisKA"/>
    <property type="match status" value="1"/>
</dbReference>
<keyword evidence="6" id="KW-0808">Transferase</keyword>
<organism evidence="15 16">
    <name type="scientific">Candidatus Desulfobia pelagia</name>
    <dbReference type="NCBI Taxonomy" id="2841692"/>
    <lineage>
        <taxon>Bacteria</taxon>
        <taxon>Pseudomonadati</taxon>
        <taxon>Thermodesulfobacteriota</taxon>
        <taxon>Desulfobulbia</taxon>
        <taxon>Desulfobulbales</taxon>
        <taxon>Desulfobulbaceae</taxon>
        <taxon>Candidatus Desulfobia</taxon>
    </lineage>
</organism>
<evidence type="ECO:0000256" key="1">
    <source>
        <dbReference type="ARBA" id="ARBA00000085"/>
    </source>
</evidence>
<dbReference type="SUPFAM" id="SSF55874">
    <property type="entry name" value="ATPase domain of HSP90 chaperone/DNA topoisomerase II/histidine kinase"/>
    <property type="match status" value="1"/>
</dbReference>